<accession>A0ABR3CZL5</accession>
<evidence type="ECO:0000313" key="3">
    <source>
        <dbReference type="Proteomes" id="UP001451303"/>
    </source>
</evidence>
<proteinExistence type="predicted"/>
<organism evidence="2 3">
    <name type="scientific">Neurospora intermedia</name>
    <dbReference type="NCBI Taxonomy" id="5142"/>
    <lineage>
        <taxon>Eukaryota</taxon>
        <taxon>Fungi</taxon>
        <taxon>Dikarya</taxon>
        <taxon>Ascomycota</taxon>
        <taxon>Pezizomycotina</taxon>
        <taxon>Sordariomycetes</taxon>
        <taxon>Sordariomycetidae</taxon>
        <taxon>Sordariales</taxon>
        <taxon>Sordariaceae</taxon>
        <taxon>Neurospora</taxon>
    </lineage>
</organism>
<comment type="caution">
    <text evidence="2">The sequence shown here is derived from an EMBL/GenBank/DDBJ whole genome shotgun (WGS) entry which is preliminary data.</text>
</comment>
<protein>
    <submittedName>
        <fullName evidence="2">Uncharacterized protein</fullName>
    </submittedName>
</protein>
<evidence type="ECO:0000256" key="1">
    <source>
        <dbReference type="SAM" id="MobiDB-lite"/>
    </source>
</evidence>
<dbReference type="Proteomes" id="UP001451303">
    <property type="component" value="Unassembled WGS sequence"/>
</dbReference>
<sequence>MTFPEMPQNSLTSPKFISWVCWINPTRTAASKMHESQKVISHSPISPPILPSQSTLHPLKPSPSTDLHADQTLVSARAVGVPDVSSLCLFSAEQVSPPLD</sequence>
<feature type="region of interest" description="Disordered" evidence="1">
    <location>
        <begin position="33"/>
        <end position="67"/>
    </location>
</feature>
<keyword evidence="3" id="KW-1185">Reference proteome</keyword>
<reference evidence="2 3" key="1">
    <citation type="submission" date="2023-09" db="EMBL/GenBank/DDBJ databases">
        <title>Multi-omics analysis of a traditional fermented food reveals byproduct-associated fungal strains for waste-to-food upcycling.</title>
        <authorList>
            <consortium name="Lawrence Berkeley National Laboratory"/>
            <person name="Rekdal V.M."/>
            <person name="Villalobos-Escobedo J.M."/>
            <person name="Rodriguez-Valeron N."/>
            <person name="Garcia M.O."/>
            <person name="Vasquez D.P."/>
            <person name="Damayanti I."/>
            <person name="Sorensen P.M."/>
            <person name="Baidoo E.E."/>
            <person name="De Carvalho A.C."/>
            <person name="Riley R."/>
            <person name="Lipzen A."/>
            <person name="He G."/>
            <person name="Yan M."/>
            <person name="Haridas S."/>
            <person name="Daum C."/>
            <person name="Yoshinaga Y."/>
            <person name="Ng V."/>
            <person name="Grigoriev I.V."/>
            <person name="Munk R."/>
            <person name="Nuraida L."/>
            <person name="Wijaya C.H."/>
            <person name="Morales P.-C."/>
            <person name="Keasling J.D."/>
        </authorList>
    </citation>
    <scope>NUCLEOTIDE SEQUENCE [LARGE SCALE GENOMIC DNA]</scope>
    <source>
        <strain evidence="2 3">FGSC 2613</strain>
    </source>
</reference>
<gene>
    <name evidence="2" type="ORF">QR685DRAFT_537926</name>
</gene>
<evidence type="ECO:0000313" key="2">
    <source>
        <dbReference type="EMBL" id="KAL0465507.1"/>
    </source>
</evidence>
<name>A0ABR3CZL5_NEUIN</name>
<dbReference type="EMBL" id="JAVLET010000016">
    <property type="protein sequence ID" value="KAL0465507.1"/>
    <property type="molecule type" value="Genomic_DNA"/>
</dbReference>